<dbReference type="GO" id="GO:0003677">
    <property type="term" value="F:DNA binding"/>
    <property type="evidence" value="ECO:0007669"/>
    <property type="project" value="UniProtKB-KW"/>
</dbReference>
<keyword evidence="3" id="KW-0238">DNA-binding</keyword>
<feature type="domain" description="WCX" evidence="2">
    <location>
        <begin position="241"/>
        <end position="321"/>
    </location>
</feature>
<proteinExistence type="predicted"/>
<dbReference type="Proteomes" id="UP000198656">
    <property type="component" value="Unassembled WGS sequence"/>
</dbReference>
<dbReference type="InterPro" id="IPR026881">
    <property type="entry name" value="WYL_dom"/>
</dbReference>
<evidence type="ECO:0000313" key="4">
    <source>
        <dbReference type="Proteomes" id="UP000198656"/>
    </source>
</evidence>
<dbReference type="InterPro" id="IPR051534">
    <property type="entry name" value="CBASS_pafABC_assoc_protein"/>
</dbReference>
<dbReference type="PROSITE" id="PS52050">
    <property type="entry name" value="WYL"/>
    <property type="match status" value="1"/>
</dbReference>
<name>A0A1G8L2H1_9FIRM</name>
<dbReference type="Pfam" id="PF13280">
    <property type="entry name" value="WYL"/>
    <property type="match status" value="1"/>
</dbReference>
<evidence type="ECO:0000259" key="2">
    <source>
        <dbReference type="Pfam" id="PF25583"/>
    </source>
</evidence>
<dbReference type="PANTHER" id="PTHR34580:SF1">
    <property type="entry name" value="PROTEIN PAFC"/>
    <property type="match status" value="1"/>
</dbReference>
<feature type="domain" description="WYL" evidence="1">
    <location>
        <begin position="150"/>
        <end position="212"/>
    </location>
</feature>
<dbReference type="Pfam" id="PF25583">
    <property type="entry name" value="WCX"/>
    <property type="match status" value="1"/>
</dbReference>
<dbReference type="AlphaFoldDB" id="A0A1G8L2H1"/>
<protein>
    <submittedName>
        <fullName evidence="3">Predicted DNA-binding transcriptional regulator YafY, contains an HTH and WYL domains</fullName>
    </submittedName>
</protein>
<accession>A0A1G8L2H1</accession>
<dbReference type="OrthoDB" id="9767131at2"/>
<dbReference type="STRING" id="1121419.SAMN05443529_1443"/>
<organism evidence="3 4">
    <name type="scientific">Desulfosporosinus hippei DSM 8344</name>
    <dbReference type="NCBI Taxonomy" id="1121419"/>
    <lineage>
        <taxon>Bacteria</taxon>
        <taxon>Bacillati</taxon>
        <taxon>Bacillota</taxon>
        <taxon>Clostridia</taxon>
        <taxon>Eubacteriales</taxon>
        <taxon>Desulfitobacteriaceae</taxon>
        <taxon>Desulfosporosinus</taxon>
    </lineage>
</organism>
<gene>
    <name evidence="3" type="ORF">SAMN05443529_1443</name>
</gene>
<dbReference type="RefSeq" id="WP_092335737.1">
    <property type="nucleotide sequence ID" value="NZ_FNCP01000044.1"/>
</dbReference>
<sequence length="325" mass="36587">MDPHLHMERILALIEAEPGITGQKIAEACAVPWAMIKNDLETIMLAAANHIPLYTDQDENSGPDDYLDDIDGEVAPETKFYLDTYNRKHSPLHLTVGEALQILSSVDGEEKRPKLLSLRQKILHSLDLDSQGTFRYVKGNMTTAAEVVSEVLILLEQAISKHLQIGFTYNSLPMTAAPLGLVYYSRLRQWYLAAVNDSLIKTFNVSKINDIEELSKSFIHPADFSLKDELAPRWGIEFGEPFKVKVRFLNRSQTFNKVRKDVAHRQCKLTVENDGTSLLYEDTVIGRNEFSVWILGFGSTAAVLEPPDLRNEILARVKAALGNYK</sequence>
<dbReference type="InterPro" id="IPR057727">
    <property type="entry name" value="WCX_dom"/>
</dbReference>
<dbReference type="EMBL" id="FNCP01000044">
    <property type="protein sequence ID" value="SDI49865.1"/>
    <property type="molecule type" value="Genomic_DNA"/>
</dbReference>
<evidence type="ECO:0000313" key="3">
    <source>
        <dbReference type="EMBL" id="SDI49865.1"/>
    </source>
</evidence>
<dbReference type="PANTHER" id="PTHR34580">
    <property type="match status" value="1"/>
</dbReference>
<reference evidence="4" key="1">
    <citation type="submission" date="2016-10" db="EMBL/GenBank/DDBJ databases">
        <authorList>
            <person name="Varghese N."/>
            <person name="Submissions S."/>
        </authorList>
    </citation>
    <scope>NUCLEOTIDE SEQUENCE [LARGE SCALE GENOMIC DNA]</scope>
    <source>
        <strain evidence="4">DSM 8344</strain>
    </source>
</reference>
<keyword evidence="4" id="KW-1185">Reference proteome</keyword>
<evidence type="ECO:0000259" key="1">
    <source>
        <dbReference type="Pfam" id="PF13280"/>
    </source>
</evidence>